<dbReference type="AlphaFoldDB" id="A0A974NDW4"/>
<gene>
    <name evidence="1" type="ORF">JHT90_09945</name>
</gene>
<dbReference type="PROSITE" id="PS51257">
    <property type="entry name" value="PROKAR_LIPOPROTEIN"/>
    <property type="match status" value="1"/>
</dbReference>
<dbReference type="RefSeq" id="WP_201090625.1">
    <property type="nucleotide sequence ID" value="NZ_CP067393.1"/>
</dbReference>
<dbReference type="Pfam" id="PF07119">
    <property type="entry name" value="DUF1375"/>
    <property type="match status" value="1"/>
</dbReference>
<protein>
    <submittedName>
        <fullName evidence="1">YceK/YidQ family lipoprotein</fullName>
    </submittedName>
</protein>
<dbReference type="KEGG" id="eaz:JHT90_09945"/>
<reference evidence="1 2" key="1">
    <citation type="submission" date="2021-01" db="EMBL/GenBank/DDBJ databases">
        <title>Entomomonas sp. F2A isolated from a house cricket (Acheta domesticus).</title>
        <authorList>
            <person name="Spergser J."/>
            <person name="Busse H.-J."/>
        </authorList>
    </citation>
    <scope>NUCLEOTIDE SEQUENCE [LARGE SCALE GENOMIC DNA]</scope>
    <source>
        <strain evidence="1 2">F2A</strain>
    </source>
</reference>
<dbReference type="InterPro" id="IPR010780">
    <property type="entry name" value="DUF1375"/>
</dbReference>
<sequence length="100" mass="10948">MRIFLHSLLLMLVLSLVGCASSITHGINYSSGNYQPPFYSGIAADAKIINEGVQCTWNDDCANRDTVMISLAPLAVLDFPLSLILDTLLVPIDALIYYNK</sequence>
<evidence type="ECO:0000313" key="1">
    <source>
        <dbReference type="EMBL" id="QQP84728.1"/>
    </source>
</evidence>
<keyword evidence="2" id="KW-1185">Reference proteome</keyword>
<name>A0A974NDW4_9GAMM</name>
<proteinExistence type="predicted"/>
<accession>A0A974NDW4</accession>
<dbReference type="EMBL" id="CP067393">
    <property type="protein sequence ID" value="QQP84728.1"/>
    <property type="molecule type" value="Genomic_DNA"/>
</dbReference>
<evidence type="ECO:0000313" key="2">
    <source>
        <dbReference type="Proteomes" id="UP000595278"/>
    </source>
</evidence>
<keyword evidence="1" id="KW-0449">Lipoprotein</keyword>
<organism evidence="1 2">
    <name type="scientific">Entomomonas asaccharolytica</name>
    <dbReference type="NCBI Taxonomy" id="2785331"/>
    <lineage>
        <taxon>Bacteria</taxon>
        <taxon>Pseudomonadati</taxon>
        <taxon>Pseudomonadota</taxon>
        <taxon>Gammaproteobacteria</taxon>
        <taxon>Pseudomonadales</taxon>
        <taxon>Pseudomonadaceae</taxon>
        <taxon>Entomomonas</taxon>
    </lineage>
</organism>
<dbReference type="Proteomes" id="UP000595278">
    <property type="component" value="Chromosome"/>
</dbReference>